<dbReference type="GO" id="GO:0005886">
    <property type="term" value="C:plasma membrane"/>
    <property type="evidence" value="ECO:0007669"/>
    <property type="project" value="UniProtKB-SubCell"/>
</dbReference>
<dbReference type="Pfam" id="PF24479">
    <property type="entry name" value="PSI_PlexinA-B"/>
    <property type="match status" value="1"/>
</dbReference>
<protein>
    <submittedName>
        <fullName evidence="17">Plexin B2</fullName>
    </submittedName>
</protein>
<dbReference type="InterPro" id="IPR001627">
    <property type="entry name" value="Semap_dom"/>
</dbReference>
<evidence type="ECO:0000256" key="8">
    <source>
        <dbReference type="ARBA" id="ARBA00023136"/>
    </source>
</evidence>
<dbReference type="SMART" id="SM00429">
    <property type="entry name" value="IPT"/>
    <property type="match status" value="1"/>
</dbReference>
<dbReference type="SUPFAM" id="SSF101912">
    <property type="entry name" value="Sema domain"/>
    <property type="match status" value="1"/>
</dbReference>
<evidence type="ECO:0000256" key="7">
    <source>
        <dbReference type="ARBA" id="ARBA00022989"/>
    </source>
</evidence>
<dbReference type="InterPro" id="IPR057533">
    <property type="entry name" value="PSI_Plexin-B"/>
</dbReference>
<keyword evidence="8" id="KW-0472">Membrane</keyword>
<comment type="similarity">
    <text evidence="2">Belongs to the plexin family.</text>
</comment>
<dbReference type="FunFam" id="1.10.506.10:FF:000035">
    <property type="entry name" value="Plexin b2a"/>
    <property type="match status" value="1"/>
</dbReference>
<evidence type="ECO:0000256" key="12">
    <source>
        <dbReference type="PROSITE-ProRule" id="PRU00352"/>
    </source>
</evidence>
<evidence type="ECO:0000256" key="6">
    <source>
        <dbReference type="ARBA" id="ARBA00022737"/>
    </source>
</evidence>
<keyword evidence="13" id="KW-0175">Coiled coil</keyword>
<dbReference type="GO" id="GO:0002116">
    <property type="term" value="C:semaphorin receptor complex"/>
    <property type="evidence" value="ECO:0007669"/>
    <property type="project" value="TreeGrafter"/>
</dbReference>
<dbReference type="SMART" id="SM00630">
    <property type="entry name" value="Sema"/>
    <property type="match status" value="1"/>
</dbReference>
<dbReference type="InterPro" id="IPR013783">
    <property type="entry name" value="Ig-like_fold"/>
</dbReference>
<organism evidence="17 18">
    <name type="scientific">Astyanax mexicanus</name>
    <name type="common">Blind cave fish</name>
    <name type="synonym">Astyanax fasciatus mexicanus</name>
    <dbReference type="NCBI Taxonomy" id="7994"/>
    <lineage>
        <taxon>Eukaryota</taxon>
        <taxon>Metazoa</taxon>
        <taxon>Chordata</taxon>
        <taxon>Craniata</taxon>
        <taxon>Vertebrata</taxon>
        <taxon>Euteleostomi</taxon>
        <taxon>Actinopterygii</taxon>
        <taxon>Neopterygii</taxon>
        <taxon>Teleostei</taxon>
        <taxon>Ostariophysi</taxon>
        <taxon>Characiformes</taxon>
        <taxon>Characoidei</taxon>
        <taxon>Acestrorhamphidae</taxon>
        <taxon>Acestrorhamphinae</taxon>
        <taxon>Astyanax</taxon>
    </lineage>
</organism>
<dbReference type="Proteomes" id="UP000694621">
    <property type="component" value="Unplaced"/>
</dbReference>
<dbReference type="GO" id="GO:0008360">
    <property type="term" value="P:regulation of cell shape"/>
    <property type="evidence" value="ECO:0007669"/>
    <property type="project" value="TreeGrafter"/>
</dbReference>
<evidence type="ECO:0000256" key="14">
    <source>
        <dbReference type="SAM" id="MobiDB-lite"/>
    </source>
</evidence>
<evidence type="ECO:0000256" key="4">
    <source>
        <dbReference type="ARBA" id="ARBA00022692"/>
    </source>
</evidence>
<keyword evidence="7" id="KW-1133">Transmembrane helix</keyword>
<dbReference type="Gene3D" id="3.30.1680.10">
    <property type="entry name" value="ligand-binding face of the semaphorins, domain 2"/>
    <property type="match status" value="1"/>
</dbReference>
<dbReference type="PROSITE" id="PS51004">
    <property type="entry name" value="SEMA"/>
    <property type="match status" value="1"/>
</dbReference>
<dbReference type="SUPFAM" id="SSF57184">
    <property type="entry name" value="Growth factor receptor domain"/>
    <property type="match status" value="1"/>
</dbReference>
<evidence type="ECO:0000256" key="3">
    <source>
        <dbReference type="ARBA" id="ARBA00022475"/>
    </source>
</evidence>
<name>A0A8B9L3K2_ASTMX</name>
<dbReference type="InterPro" id="IPR015943">
    <property type="entry name" value="WD40/YVTN_repeat-like_dom_sf"/>
</dbReference>
<dbReference type="Pfam" id="PF20170">
    <property type="entry name" value="Plexin_RBD"/>
    <property type="match status" value="1"/>
</dbReference>
<dbReference type="PANTHER" id="PTHR22625:SF9">
    <property type="entry name" value="PLEXIN-B2"/>
    <property type="match status" value="1"/>
</dbReference>
<dbReference type="Pfam" id="PF01437">
    <property type="entry name" value="PSI"/>
    <property type="match status" value="1"/>
</dbReference>
<dbReference type="InterPro" id="IPR036352">
    <property type="entry name" value="Semap_dom_sf"/>
</dbReference>
<feature type="signal peptide" evidence="15">
    <location>
        <begin position="1"/>
        <end position="26"/>
    </location>
</feature>
<dbReference type="Gene3D" id="2.130.10.10">
    <property type="entry name" value="YVTN repeat-like/Quinoprotein amine dehydrogenase"/>
    <property type="match status" value="1"/>
</dbReference>
<sequence>MFSLSEMAWWCVVALLMLLCMDHSSCDQPHAQFSSQTDINTVVQDPRTGRIYLGAVNNIYQLDARLQKESAYTTGPRMDNPSCTPPITNLCTEAKNMNNINKLLLVNSDSNTLVVCGSIFRGICSLLNLSHVDNVIYFSDSKGEKTYVATTEETVSVVGVISRFKKGEPEQNLTVFLVGKGYGGSDSSKLISTRLLQDYQELVRFENVVEASTVQASPFVQRYLHDFRHAFKDSGHIYFLFSRTTGSSDSRKITFVARLCESDDHYYSYTELQLNCSTNGENTYNKVQSAALSSPYGELKANDKVLFVVFSSDEDSSMSALCMYPLSSINRRLEEVIESCYRGELLSDDKPKSVYSPYSSKTEQKDIMTKYPCGAEFLPSPLASKPEYALTVSPAYTRKGMLTAVAVAVENENTVGFLGTSQGEVIKVSYFEGTALEIIKRPLHLDHLYITTSKTITKVPVQACEQETNCNSCVKLRDPYCGWCVLEGRCTRKTECGRGEEKNGWLWSPNQQCVTIQAFEPPNISCKKTKCILCVTSEWGCQWNMQDHTCSDEDSTVDMVLYNCSVGREDCSLCKNADEKYGCVWCATTRSCIYRDRCTEELPQCPDPSITDIVPRYGPMNGSILVTIKGSNLGIKKEDIKRITVAGMPCVHKAEKYSVSTRYYVHNVLFLQVQKSVSDCFYVLMCALQGRGLSKAMTAEEAQAFVGDAPCTVNSLHDDKLILQAPSTPPRSRSRRQRRDTSSETMELVVRDMFVCVFRRKSQQAEREYEKVKQQLESLEESVRDRCKKEFTDLMIEMEDHTSDMSEARIPFLDYKTYTDRVFFLPSKDGANDVMITGKLDIPENRRAIVDQALNQFSNLLNSKTFLINFIRTLESQQEFNARSKVYFASLLTVALHGKLEYYTDIMRTLLLELMEEYIHSKNPKLMLRRSETVVERMLCNWMSICLYQFLKDSAGEPLYKLFKAIKHQVEKGPVDAKMKKAKYTLNDTGLLGDDVEYFVLTLQVLVHGEGPDVTPVKVLNCDTISQVKEKIIEQVYRNLPYSQRPTVDSVALEWRPGSTGQILSDLDLTSQKEGRWKRLNTLAHYNVRDNATLVLSRVLHTQQSFDQNQDSHEEMLACFLGSALLEDDKVFHLVRPADELDDVKSKRGSMKDKATTKAITEIYLTRLLSMKGTLQQFVDDFFRSVLCTGTVVPPAVKYFFDFLDEQAHKHENVDEETIHIWKTNSLPLRFWVNILKNPHFIFDVHVTEVVDASLSVIAQTFMDACTKTEHKLTRGFRECVCVCVWQRACCWCFNGGITFFFFFQSHTEKLNTQVALHQLYQYASKYYDGIISSLEEDPAAQSKQLTLRLQQIAAALENKVTDL</sequence>
<dbReference type="InterPro" id="IPR031148">
    <property type="entry name" value="Plexin"/>
</dbReference>
<evidence type="ECO:0000313" key="18">
    <source>
        <dbReference type="Proteomes" id="UP000694621"/>
    </source>
</evidence>
<dbReference type="Gene3D" id="1.10.506.10">
    <property type="entry name" value="GTPase Activation - p120gap, domain 1"/>
    <property type="match status" value="3"/>
</dbReference>
<evidence type="ECO:0000256" key="2">
    <source>
        <dbReference type="ARBA" id="ARBA00010297"/>
    </source>
</evidence>
<evidence type="ECO:0000256" key="5">
    <source>
        <dbReference type="ARBA" id="ARBA00022729"/>
    </source>
</evidence>
<evidence type="ECO:0000256" key="11">
    <source>
        <dbReference type="ARBA" id="ARBA00023180"/>
    </source>
</evidence>
<dbReference type="SUPFAM" id="SSF48350">
    <property type="entry name" value="GTPase activation domain, GAP"/>
    <property type="match status" value="1"/>
</dbReference>
<feature type="domain" description="Sema" evidence="16">
    <location>
        <begin position="1"/>
        <end position="461"/>
    </location>
</feature>
<evidence type="ECO:0000259" key="16">
    <source>
        <dbReference type="PROSITE" id="PS51004"/>
    </source>
</evidence>
<keyword evidence="4" id="KW-0812">Transmembrane</keyword>
<dbReference type="FunFam" id="2.60.40.10:FF:000203">
    <property type="entry name" value="Plexin B2"/>
    <property type="match status" value="1"/>
</dbReference>
<dbReference type="GO" id="GO:0007411">
    <property type="term" value="P:axon guidance"/>
    <property type="evidence" value="ECO:0007669"/>
    <property type="project" value="UniProtKB-ARBA"/>
</dbReference>
<keyword evidence="6" id="KW-0677">Repeat</keyword>
<keyword evidence="3" id="KW-1003">Cell membrane</keyword>
<dbReference type="SUPFAM" id="SSF103575">
    <property type="entry name" value="Plexin repeat"/>
    <property type="match status" value="1"/>
</dbReference>
<accession>A0A8B9L3K2</accession>
<keyword evidence="10" id="KW-0675">Receptor</keyword>
<evidence type="ECO:0000256" key="10">
    <source>
        <dbReference type="ARBA" id="ARBA00023170"/>
    </source>
</evidence>
<dbReference type="Pfam" id="PF01833">
    <property type="entry name" value="TIG"/>
    <property type="match status" value="1"/>
</dbReference>
<dbReference type="GO" id="GO:0017154">
    <property type="term" value="F:semaphorin receptor activity"/>
    <property type="evidence" value="ECO:0007669"/>
    <property type="project" value="InterPro"/>
</dbReference>
<dbReference type="GO" id="GO:0007162">
    <property type="term" value="P:negative regulation of cell adhesion"/>
    <property type="evidence" value="ECO:0007669"/>
    <property type="project" value="TreeGrafter"/>
</dbReference>
<evidence type="ECO:0000256" key="15">
    <source>
        <dbReference type="SAM" id="SignalP"/>
    </source>
</evidence>
<dbReference type="InterPro" id="IPR002909">
    <property type="entry name" value="IPT_dom"/>
</dbReference>
<dbReference type="SMART" id="SM00423">
    <property type="entry name" value="PSI"/>
    <property type="match status" value="2"/>
</dbReference>
<evidence type="ECO:0000256" key="1">
    <source>
        <dbReference type="ARBA" id="ARBA00004251"/>
    </source>
</evidence>
<reference evidence="17" key="1">
    <citation type="submission" date="2025-08" db="UniProtKB">
        <authorList>
            <consortium name="Ensembl"/>
        </authorList>
    </citation>
    <scope>IDENTIFICATION</scope>
</reference>
<dbReference type="InterPro" id="IPR009030">
    <property type="entry name" value="Growth_fac_rcpt_cys_sf"/>
</dbReference>
<dbReference type="InterPro" id="IPR014756">
    <property type="entry name" value="Ig_E-set"/>
</dbReference>
<evidence type="ECO:0000256" key="9">
    <source>
        <dbReference type="ARBA" id="ARBA00023157"/>
    </source>
</evidence>
<dbReference type="InterPro" id="IPR002165">
    <property type="entry name" value="Plexin_repeat"/>
</dbReference>
<dbReference type="InterPro" id="IPR046800">
    <property type="entry name" value="Plexin_RBD"/>
</dbReference>
<dbReference type="Gene3D" id="2.60.40.10">
    <property type="entry name" value="Immunoglobulins"/>
    <property type="match status" value="1"/>
</dbReference>
<evidence type="ECO:0000313" key="17">
    <source>
        <dbReference type="Ensembl" id="ENSAMXP00005046625.1"/>
    </source>
</evidence>
<dbReference type="InterPro" id="IPR016201">
    <property type="entry name" value="PSI"/>
</dbReference>
<keyword evidence="9" id="KW-1015">Disulfide bond</keyword>
<feature type="coiled-coil region" evidence="13">
    <location>
        <begin position="762"/>
        <end position="789"/>
    </location>
</feature>
<keyword evidence="11" id="KW-0325">Glycoprotein</keyword>
<dbReference type="Pfam" id="PF24317">
    <property type="entry name" value="PSI_Plexin-B"/>
    <property type="match status" value="1"/>
</dbReference>
<dbReference type="InterPro" id="IPR013548">
    <property type="entry name" value="Plexin_cytoplasmic_RasGAP_dom"/>
</dbReference>
<proteinExistence type="inferred from homology"/>
<comment type="caution">
    <text evidence="12">Lacks conserved residue(s) required for the propagation of feature annotation.</text>
</comment>
<evidence type="ECO:0000256" key="13">
    <source>
        <dbReference type="SAM" id="Coils"/>
    </source>
</evidence>
<dbReference type="InterPro" id="IPR008936">
    <property type="entry name" value="Rho_GTPase_activation_prot"/>
</dbReference>
<dbReference type="Pfam" id="PF08337">
    <property type="entry name" value="Plexin_cytopl"/>
    <property type="match status" value="1"/>
</dbReference>
<dbReference type="Gene3D" id="3.10.20.90">
    <property type="entry name" value="Phosphatidylinositol 3-kinase Catalytic Subunit, Chain A, domain 1"/>
    <property type="match status" value="1"/>
</dbReference>
<feature type="region of interest" description="Disordered" evidence="14">
    <location>
        <begin position="723"/>
        <end position="744"/>
    </location>
</feature>
<comment type="subcellular location">
    <subcellularLocation>
        <location evidence="1">Cell membrane</location>
        <topology evidence="1">Single-pass type I membrane protein</topology>
    </subcellularLocation>
</comment>
<dbReference type="SUPFAM" id="SSF81296">
    <property type="entry name" value="E set domains"/>
    <property type="match status" value="1"/>
</dbReference>
<feature type="chain" id="PRO_5034837156" evidence="15">
    <location>
        <begin position="27"/>
        <end position="1364"/>
    </location>
</feature>
<dbReference type="Ensembl" id="ENSAMXT00005050646.1">
    <property type="protein sequence ID" value="ENSAMXP00005046625.1"/>
    <property type="gene ID" value="ENSAMXG00005020369.1"/>
</dbReference>
<dbReference type="Pfam" id="PF01403">
    <property type="entry name" value="Sema"/>
    <property type="match status" value="1"/>
</dbReference>
<keyword evidence="5 15" id="KW-0732">Signal</keyword>
<dbReference type="GO" id="GO:0030334">
    <property type="term" value="P:regulation of cell migration"/>
    <property type="evidence" value="ECO:0007669"/>
    <property type="project" value="TreeGrafter"/>
</dbReference>
<dbReference type="FunFam" id="3.10.20.90:FF:000102">
    <property type="entry name" value="Plexin B2"/>
    <property type="match status" value="1"/>
</dbReference>
<dbReference type="PANTHER" id="PTHR22625">
    <property type="entry name" value="PLEXIN"/>
    <property type="match status" value="1"/>
</dbReference>
<dbReference type="GO" id="GO:0050772">
    <property type="term" value="P:positive regulation of axonogenesis"/>
    <property type="evidence" value="ECO:0007669"/>
    <property type="project" value="TreeGrafter"/>
</dbReference>